<name>A0A4Q9R3J3_9GAMM</name>
<dbReference type="Proteomes" id="UP000292639">
    <property type="component" value="Unassembled WGS sequence"/>
</dbReference>
<dbReference type="SUPFAM" id="SSF56112">
    <property type="entry name" value="Protein kinase-like (PK-like)"/>
    <property type="match status" value="1"/>
</dbReference>
<gene>
    <name evidence="3" type="ORF">DNJ96_14270</name>
</gene>
<dbReference type="Gene3D" id="1.10.510.10">
    <property type="entry name" value="Transferase(Phosphotransferase) domain 1"/>
    <property type="match status" value="1"/>
</dbReference>
<dbReference type="EMBL" id="QJUP01000021">
    <property type="protein sequence ID" value="TBU93301.1"/>
    <property type="molecule type" value="Genomic_DNA"/>
</dbReference>
<comment type="similarity">
    <text evidence="1">Belongs to the pseudomonas-type ThrB family.</text>
</comment>
<dbReference type="InterPro" id="IPR002575">
    <property type="entry name" value="Aminoglycoside_PTrfase"/>
</dbReference>
<sequence length="340" mass="38133">MSRSARVTEEPLPQEWDSNGQAALASFGLPADCSLRLLSLSENATYLVTEPGSGQHHILRLHRPGYRSRAEIESELAWIGAIRTQGVAHTPAVIRTLDDEPLAEFRDARGCRQHAVLFAHIDGQAPTEGNLAEAFQQVGRISAELHRHSRGWPLPAGFSRPCWDVEAAMGVNGHWGYWRNNLYVGKGDARLLERVDLQLRRQLAAYGRPAHGYGLIHGDMRQTNLIVEAGQVHIIDFDDCGFSWHLYELACSLSFIEAHPQRDAYTAAWLEGYRSMVRLDSADLEIIPALVMLRRMLLIGWFSTHGHTQEARELKDYVPASLEIAEQFLGGHYLREAVQS</sequence>
<evidence type="ECO:0000259" key="2">
    <source>
        <dbReference type="Pfam" id="PF01636"/>
    </source>
</evidence>
<comment type="caution">
    <text evidence="3">The sequence shown here is derived from an EMBL/GenBank/DDBJ whole genome shotgun (WGS) entry which is preliminary data.</text>
</comment>
<dbReference type="RefSeq" id="WP_131185003.1">
    <property type="nucleotide sequence ID" value="NZ_QJUO01000020.1"/>
</dbReference>
<keyword evidence="4" id="KW-1185">Reference proteome</keyword>
<accession>A0A4Q9R3J3</accession>
<proteinExistence type="inferred from homology"/>
<organism evidence="3 4">
    <name type="scientific">Stutzerimonas kirkiae</name>
    <dbReference type="NCBI Taxonomy" id="2211392"/>
    <lineage>
        <taxon>Bacteria</taxon>
        <taxon>Pseudomonadati</taxon>
        <taxon>Pseudomonadota</taxon>
        <taxon>Gammaproteobacteria</taxon>
        <taxon>Pseudomonadales</taxon>
        <taxon>Pseudomonadaceae</taxon>
        <taxon>Stutzerimonas</taxon>
    </lineage>
</organism>
<dbReference type="Gene3D" id="3.30.200.70">
    <property type="match status" value="1"/>
</dbReference>
<dbReference type="AlphaFoldDB" id="A0A4Q9R3J3"/>
<evidence type="ECO:0000313" key="3">
    <source>
        <dbReference type="EMBL" id="TBU93301.1"/>
    </source>
</evidence>
<dbReference type="PANTHER" id="PTHR21064:SF6">
    <property type="entry name" value="AMINOGLYCOSIDE PHOSPHOTRANSFERASE DOMAIN-CONTAINING PROTEIN"/>
    <property type="match status" value="1"/>
</dbReference>
<protein>
    <submittedName>
        <fullName evidence="3">Aminoglycoside phosphotransferase</fullName>
    </submittedName>
</protein>
<evidence type="ECO:0000313" key="4">
    <source>
        <dbReference type="Proteomes" id="UP000292639"/>
    </source>
</evidence>
<dbReference type="Pfam" id="PF01636">
    <property type="entry name" value="APH"/>
    <property type="match status" value="1"/>
</dbReference>
<dbReference type="InterPro" id="IPR050249">
    <property type="entry name" value="Pseudomonas-type_ThrB"/>
</dbReference>
<dbReference type="InterPro" id="IPR011009">
    <property type="entry name" value="Kinase-like_dom_sf"/>
</dbReference>
<reference evidence="3 4" key="1">
    <citation type="submission" date="2018-06" db="EMBL/GenBank/DDBJ databases">
        <title>Three novel Pseudomonas species isolated from symptomatic oak.</title>
        <authorList>
            <person name="Bueno-Gonzalez V."/>
            <person name="Brady C."/>
        </authorList>
    </citation>
    <scope>NUCLEOTIDE SEQUENCE [LARGE SCALE GENOMIC DNA]</scope>
    <source>
        <strain evidence="3 4">P17C</strain>
    </source>
</reference>
<evidence type="ECO:0000256" key="1">
    <source>
        <dbReference type="ARBA" id="ARBA00038240"/>
    </source>
</evidence>
<dbReference type="GO" id="GO:0004413">
    <property type="term" value="F:homoserine kinase activity"/>
    <property type="evidence" value="ECO:0007669"/>
    <property type="project" value="TreeGrafter"/>
</dbReference>
<feature type="domain" description="Aminoglycoside phosphotransferase" evidence="2">
    <location>
        <begin position="41"/>
        <end position="276"/>
    </location>
</feature>
<dbReference type="GO" id="GO:0009088">
    <property type="term" value="P:threonine biosynthetic process"/>
    <property type="evidence" value="ECO:0007669"/>
    <property type="project" value="TreeGrafter"/>
</dbReference>
<keyword evidence="3" id="KW-0808">Transferase</keyword>
<dbReference type="Gene3D" id="1.20.1270.170">
    <property type="match status" value="1"/>
</dbReference>
<dbReference type="PANTHER" id="PTHR21064">
    <property type="entry name" value="AMINOGLYCOSIDE PHOSPHOTRANSFERASE DOMAIN-CONTAINING PROTEIN-RELATED"/>
    <property type="match status" value="1"/>
</dbReference>